<dbReference type="InterPro" id="IPR040521">
    <property type="entry name" value="KDZ"/>
</dbReference>
<keyword evidence="3" id="KW-1185">Reference proteome</keyword>
<comment type="caution">
    <text evidence="2">The sequence shown here is derived from an EMBL/GenBank/DDBJ whole genome shotgun (WGS) entry which is preliminary data.</text>
</comment>
<protein>
    <submittedName>
        <fullName evidence="2">Uncharacterized protein</fullName>
    </submittedName>
</protein>
<reference evidence="2" key="1">
    <citation type="submission" date="2021-03" db="EMBL/GenBank/DDBJ databases">
        <title>Evolutionary innovations through gain and loss of genes in the ectomycorrhizal Boletales.</title>
        <authorList>
            <person name="Wu G."/>
            <person name="Miyauchi S."/>
            <person name="Morin E."/>
            <person name="Yang Z.-L."/>
            <person name="Xu J."/>
            <person name="Martin F.M."/>
        </authorList>
    </citation>
    <scope>NUCLEOTIDE SEQUENCE</scope>
    <source>
        <strain evidence="2">BR01</strain>
    </source>
</reference>
<dbReference type="OrthoDB" id="2505969at2759"/>
<proteinExistence type="predicted"/>
<evidence type="ECO:0000313" key="2">
    <source>
        <dbReference type="EMBL" id="KAG6370043.1"/>
    </source>
</evidence>
<gene>
    <name evidence="2" type="ORF">JVT61DRAFT_12564</name>
</gene>
<dbReference type="AlphaFoldDB" id="A0A8I3A2Y8"/>
<accession>A0A8I3A2Y8</accession>
<keyword evidence="1" id="KW-0175">Coiled coil</keyword>
<sequence>MAASDQDLVNDMMAHDEFVNYDEPFSEGTPSAPNADLAAKMSSTMKFLLNGVANGELQRVSPHRPSCSDGSHGGADRALGTADGSLSCCVFGVPAKDTGDGMHQLSHMCQAVMVKTVEFQISALSTCSPTAVFIPLVFLAAIPQRVTHLSRVPWLLSPAPDCRNINSHACCISPIPPQLSWLQHSAQCKALCHLHRVPYRPYLSAQFSAAFDVYLEILARVEQSINAVLGRNTPDWRMRNACPACFYKLKDEPPLEFSYLASIDAALRLLNQPAQCRSFKHEVTARALRSRLHNDDWEDVEDPDSSVMHCVERWRNAGSEERKRMFKVFDESGIFIACCRHRFVLTVCDMVQSGELAKYPLAIIDRLLTVYGPDGGLAYDIGCAFATTLANSVLGPRARALNLHLMVGAFHGHAHNRQCQLKWHPIPRTRSHEVHGTPTLSIDIKLLSNILHSGTWTSTFLRNHYREALKAVQTLEAELSVIKNELNLTDDDFRQFYEAEKRYFAELKEPPHEEYLKIRYVEMLNELAECQSVLRFCLTFCA</sequence>
<dbReference type="Pfam" id="PF18758">
    <property type="entry name" value="KDZ"/>
    <property type="match status" value="1"/>
</dbReference>
<dbReference type="PANTHER" id="PTHR33096">
    <property type="entry name" value="CXC2 DOMAIN-CONTAINING PROTEIN"/>
    <property type="match status" value="1"/>
</dbReference>
<organism evidence="2 3">
    <name type="scientific">Boletus reticuloceps</name>
    <dbReference type="NCBI Taxonomy" id="495285"/>
    <lineage>
        <taxon>Eukaryota</taxon>
        <taxon>Fungi</taxon>
        <taxon>Dikarya</taxon>
        <taxon>Basidiomycota</taxon>
        <taxon>Agaricomycotina</taxon>
        <taxon>Agaricomycetes</taxon>
        <taxon>Agaricomycetidae</taxon>
        <taxon>Boletales</taxon>
        <taxon>Boletineae</taxon>
        <taxon>Boletaceae</taxon>
        <taxon>Boletoideae</taxon>
        <taxon>Boletus</taxon>
    </lineage>
</organism>
<evidence type="ECO:0000313" key="3">
    <source>
        <dbReference type="Proteomes" id="UP000683000"/>
    </source>
</evidence>
<dbReference type="PANTHER" id="PTHR33096:SF1">
    <property type="entry name" value="CXC1-LIKE CYSTEINE CLUSTER ASSOCIATED WITH KDZ TRANSPOSASES DOMAIN-CONTAINING PROTEIN"/>
    <property type="match status" value="1"/>
</dbReference>
<name>A0A8I3A2Y8_9AGAM</name>
<feature type="coiled-coil region" evidence="1">
    <location>
        <begin position="465"/>
        <end position="492"/>
    </location>
</feature>
<dbReference type="EMBL" id="JAGFBS010000058">
    <property type="protein sequence ID" value="KAG6370043.1"/>
    <property type="molecule type" value="Genomic_DNA"/>
</dbReference>
<evidence type="ECO:0000256" key="1">
    <source>
        <dbReference type="SAM" id="Coils"/>
    </source>
</evidence>
<dbReference type="Proteomes" id="UP000683000">
    <property type="component" value="Unassembled WGS sequence"/>
</dbReference>